<protein>
    <recommendedName>
        <fullName evidence="7">NACHT domain-containing protein</fullName>
    </recommendedName>
</protein>
<dbReference type="PANTHER" id="PTHR10039:SF14">
    <property type="entry name" value="NACHT DOMAIN-CONTAINING PROTEIN"/>
    <property type="match status" value="1"/>
</dbReference>
<dbReference type="InterPro" id="IPR056125">
    <property type="entry name" value="DUF7708"/>
</dbReference>
<dbReference type="InterPro" id="IPR027417">
    <property type="entry name" value="P-loop_NTPase"/>
</dbReference>
<feature type="region of interest" description="Disordered" evidence="2">
    <location>
        <begin position="1"/>
        <end position="27"/>
    </location>
</feature>
<keyword evidence="6" id="KW-1185">Reference proteome</keyword>
<dbReference type="Pfam" id="PF24809">
    <property type="entry name" value="DUF7708"/>
    <property type="match status" value="1"/>
</dbReference>
<dbReference type="EMBL" id="JAKWBI020000014">
    <property type="protein sequence ID" value="KAJ2906439.1"/>
    <property type="molecule type" value="Genomic_DNA"/>
</dbReference>
<feature type="domain" description="Nephrocystin 3-like N-terminal" evidence="4">
    <location>
        <begin position="274"/>
        <end position="427"/>
    </location>
</feature>
<evidence type="ECO:0000313" key="5">
    <source>
        <dbReference type="EMBL" id="KAJ2906439.1"/>
    </source>
</evidence>
<evidence type="ECO:0000256" key="1">
    <source>
        <dbReference type="ARBA" id="ARBA00022737"/>
    </source>
</evidence>
<comment type="caution">
    <text evidence="5">The sequence shown here is derived from an EMBL/GenBank/DDBJ whole genome shotgun (WGS) entry which is preliminary data.</text>
</comment>
<evidence type="ECO:0000259" key="3">
    <source>
        <dbReference type="Pfam" id="PF24809"/>
    </source>
</evidence>
<dbReference type="Pfam" id="PF24883">
    <property type="entry name" value="NPHP3_N"/>
    <property type="match status" value="1"/>
</dbReference>
<accession>A0AAD5RXH5</accession>
<keyword evidence="1" id="KW-0677">Repeat</keyword>
<dbReference type="AlphaFoldDB" id="A0AAD5RXH5"/>
<dbReference type="Gene3D" id="3.40.50.300">
    <property type="entry name" value="P-loop containing nucleotide triphosphate hydrolases"/>
    <property type="match status" value="1"/>
</dbReference>
<gene>
    <name evidence="5" type="ORF">MKZ38_001799</name>
</gene>
<proteinExistence type="predicted"/>
<evidence type="ECO:0000313" key="6">
    <source>
        <dbReference type="Proteomes" id="UP001201980"/>
    </source>
</evidence>
<organism evidence="5 6">
    <name type="scientific">Zalerion maritima</name>
    <dbReference type="NCBI Taxonomy" id="339359"/>
    <lineage>
        <taxon>Eukaryota</taxon>
        <taxon>Fungi</taxon>
        <taxon>Dikarya</taxon>
        <taxon>Ascomycota</taxon>
        <taxon>Pezizomycotina</taxon>
        <taxon>Sordariomycetes</taxon>
        <taxon>Lulworthiomycetidae</taxon>
        <taxon>Lulworthiales</taxon>
        <taxon>Lulworthiaceae</taxon>
        <taxon>Zalerion</taxon>
    </lineage>
</organism>
<dbReference type="Proteomes" id="UP001201980">
    <property type="component" value="Unassembled WGS sequence"/>
</dbReference>
<name>A0AAD5RXH5_9PEZI</name>
<evidence type="ECO:0000259" key="4">
    <source>
        <dbReference type="Pfam" id="PF24883"/>
    </source>
</evidence>
<feature type="domain" description="DUF7708" evidence="3">
    <location>
        <begin position="94"/>
        <end position="228"/>
    </location>
</feature>
<dbReference type="PANTHER" id="PTHR10039">
    <property type="entry name" value="AMELOGENIN"/>
    <property type="match status" value="1"/>
</dbReference>
<evidence type="ECO:0000256" key="2">
    <source>
        <dbReference type="SAM" id="MobiDB-lite"/>
    </source>
</evidence>
<evidence type="ECO:0008006" key="7">
    <source>
        <dbReference type="Google" id="ProtNLM"/>
    </source>
</evidence>
<sequence>MDPIHSLSGDAQTAVAPPSPNVAHSPSAPWKTAVDLFRSTLSGGGDEWGGFATSDGPEDIVEEFRVSQLSRIQASRVHDVVTKMQPFVLFFERFARSLDVISNACPEIMSPAWGLLRAVLLVARESDTYFLRLIDMLQQMGDRIPRLKAYERLFGQAPSLQEALSGLYLGFVQFLAKANKVFSKKSRLFFRHVFWKPFEQTFQESLAQIRRYNEQVEREANLAHMTEQSRMIPALVETLHTTAASLLVPLATIRTWLDARQCHEELDTVNPLRGTCEWILKRPEVHDWTDNCEGRRFLWLHGIAGCGKSFLYGTLVRYLMKRGPCIYFLFCGADHERVTVSALLQSWTFQLATLFPQAREFVSKEIRDGTNSKATNAEVRSLFLALLELIPISFLTVDALDECVDRKELFRLISLIPDRFKVFTTSRSTPDIESNMRQYPRQYLHLEVTPDLNEADIKLYVDYELATDRPSCSEDVLERMRHQLLSESNGMIFWVRLMLQHIRDQTTEEEIRHCLNELPETLTKRYDCIMASINSLRPARRLLAHKTFFWITVARRPLEMKELCALLAVRPGADLSGAFDQDRRLLDPEPMVMHACGGLVSARGHKRTVYPIHFTVTEYVRDYVLEGSGTLRDMAAYYEMRQLTSSHALAAAVCIRYLSSDILTEALRDRFPATDEQADELFFEPDVSCLDALRYATMQWAHHFKEVEQGGLDPSLLQIARDLLDTSRPNLEYCWRLYWMATTAASPARCLREVDGQINPATENLAQEVRNPDNGFSALQVVTHFGLAHLVTNLMCSTSRNQTPR</sequence>
<dbReference type="SUPFAM" id="SSF52540">
    <property type="entry name" value="P-loop containing nucleoside triphosphate hydrolases"/>
    <property type="match status" value="1"/>
</dbReference>
<dbReference type="InterPro" id="IPR056884">
    <property type="entry name" value="NPHP3-like_N"/>
</dbReference>
<reference evidence="5" key="1">
    <citation type="submission" date="2022-07" db="EMBL/GenBank/DDBJ databases">
        <title>Draft genome sequence of Zalerion maritima ATCC 34329, a (micro)plastics degrading marine fungus.</title>
        <authorList>
            <person name="Paco A."/>
            <person name="Goncalves M.F.M."/>
            <person name="Rocha-Santos T.A.P."/>
            <person name="Alves A."/>
        </authorList>
    </citation>
    <scope>NUCLEOTIDE SEQUENCE</scope>
    <source>
        <strain evidence="5">ATCC 34329</strain>
    </source>
</reference>